<evidence type="ECO:0000256" key="1">
    <source>
        <dbReference type="SAM" id="MobiDB-lite"/>
    </source>
</evidence>
<dbReference type="InterPro" id="IPR021253">
    <property type="entry name" value="ZrgA-like"/>
</dbReference>
<sequence length="205" mass="22636">MTNFTVRSWVTKLVAIATIATFSVSASAHGNDGHAHEHSESKGRHSDAAHVHGAGELEVVQDGKGLFISLNTPLYNVLGFEHMPKTDAERVKARRVTSLLKANGLFLFSNAAQCKRTAHKIYSEVLNPHSHGPQDDHQHHDSESGHSDLRVAYEFECEKPAALKQIEVRLFRQFPAFEKIEVQALFPSGQIGASLTPKQNILVIQ</sequence>
<evidence type="ECO:0000313" key="4">
    <source>
        <dbReference type="Proteomes" id="UP001165267"/>
    </source>
</evidence>
<proteinExistence type="predicted"/>
<evidence type="ECO:0000313" key="3">
    <source>
        <dbReference type="EMBL" id="MCR2745426.1"/>
    </source>
</evidence>
<accession>A0ABT1XEU8</accession>
<feature type="signal peptide" evidence="2">
    <location>
        <begin position="1"/>
        <end position="28"/>
    </location>
</feature>
<feature type="region of interest" description="Disordered" evidence="1">
    <location>
        <begin position="28"/>
        <end position="49"/>
    </location>
</feature>
<organism evidence="3 4">
    <name type="scientific">Limnobacter parvus</name>
    <dbReference type="NCBI Taxonomy" id="2939690"/>
    <lineage>
        <taxon>Bacteria</taxon>
        <taxon>Pseudomonadati</taxon>
        <taxon>Pseudomonadota</taxon>
        <taxon>Betaproteobacteria</taxon>
        <taxon>Burkholderiales</taxon>
        <taxon>Burkholderiaceae</taxon>
        <taxon>Limnobacter</taxon>
    </lineage>
</organism>
<comment type="caution">
    <text evidence="3">The sequence shown here is derived from an EMBL/GenBank/DDBJ whole genome shotgun (WGS) entry which is preliminary data.</text>
</comment>
<keyword evidence="2" id="KW-0732">Signal</keyword>
<dbReference type="RefSeq" id="WP_257510680.1">
    <property type="nucleotide sequence ID" value="NZ_JANKHG010000005.1"/>
</dbReference>
<name>A0ABT1XEU8_9BURK</name>
<dbReference type="Pfam" id="PF10986">
    <property type="entry name" value="ZrgA"/>
    <property type="match status" value="1"/>
</dbReference>
<dbReference type="EMBL" id="JANKHG010000005">
    <property type="protein sequence ID" value="MCR2745426.1"/>
    <property type="molecule type" value="Genomic_DNA"/>
</dbReference>
<feature type="compositionally biased region" description="Basic and acidic residues" evidence="1">
    <location>
        <begin position="132"/>
        <end position="145"/>
    </location>
</feature>
<reference evidence="3" key="1">
    <citation type="submission" date="2022-07" db="EMBL/GenBank/DDBJ databases">
        <authorList>
            <person name="Xamxidin M."/>
        </authorList>
    </citation>
    <scope>NUCLEOTIDE SEQUENCE</scope>
    <source>
        <strain evidence="3">YS8-69</strain>
    </source>
</reference>
<keyword evidence="4" id="KW-1185">Reference proteome</keyword>
<gene>
    <name evidence="3" type="ORF">NSP04_02045</name>
</gene>
<dbReference type="Proteomes" id="UP001165267">
    <property type="component" value="Unassembled WGS sequence"/>
</dbReference>
<feature type="chain" id="PRO_5045800450" evidence="2">
    <location>
        <begin position="29"/>
        <end position="205"/>
    </location>
</feature>
<feature type="compositionally biased region" description="Basic and acidic residues" evidence="1">
    <location>
        <begin position="31"/>
        <end position="49"/>
    </location>
</feature>
<evidence type="ECO:0000256" key="2">
    <source>
        <dbReference type="SAM" id="SignalP"/>
    </source>
</evidence>
<feature type="region of interest" description="Disordered" evidence="1">
    <location>
        <begin position="126"/>
        <end position="145"/>
    </location>
</feature>
<protein>
    <submittedName>
        <fullName evidence="3">DUF2796 domain-containing protein</fullName>
    </submittedName>
</protein>